<dbReference type="InterPro" id="IPR011530">
    <property type="entry name" value="rRNA_adenine_dimethylase"/>
</dbReference>
<name>A0A2C8F3F2_9BACT</name>
<dbReference type="InterPro" id="IPR020598">
    <property type="entry name" value="rRNA_Ade_methylase_Trfase_N"/>
</dbReference>
<keyword evidence="5 7" id="KW-0949">S-adenosyl-L-methionine</keyword>
<evidence type="ECO:0000256" key="1">
    <source>
        <dbReference type="ARBA" id="ARBA00022490"/>
    </source>
</evidence>
<feature type="binding site" evidence="7 8">
    <location>
        <position position="65"/>
    </location>
    <ligand>
        <name>S-adenosyl-L-methionine</name>
        <dbReference type="ChEBI" id="CHEBI:59789"/>
    </ligand>
</feature>
<dbReference type="InterPro" id="IPR029063">
    <property type="entry name" value="SAM-dependent_MTases_sf"/>
</dbReference>
<dbReference type="RefSeq" id="WP_097010534.1">
    <property type="nucleotide sequence ID" value="NZ_LT907975.1"/>
</dbReference>
<dbReference type="PANTHER" id="PTHR11727:SF7">
    <property type="entry name" value="DIMETHYLADENOSINE TRANSFERASE-RELATED"/>
    <property type="match status" value="1"/>
</dbReference>
<keyword evidence="1 7" id="KW-0963">Cytoplasm</keyword>
<evidence type="ECO:0000256" key="7">
    <source>
        <dbReference type="HAMAP-Rule" id="MF_00607"/>
    </source>
</evidence>
<dbReference type="PROSITE" id="PS51689">
    <property type="entry name" value="SAM_RNA_A_N6_MT"/>
    <property type="match status" value="1"/>
</dbReference>
<feature type="domain" description="Ribosomal RNA adenine methylase transferase N-terminal" evidence="9">
    <location>
        <begin position="23"/>
        <end position="192"/>
    </location>
</feature>
<dbReference type="GO" id="GO:0052908">
    <property type="term" value="F:16S rRNA (adenine(1518)-N(6)/adenine(1519)-N(6))-dimethyltransferase activity"/>
    <property type="evidence" value="ECO:0007669"/>
    <property type="project" value="UniProtKB-EC"/>
</dbReference>
<reference evidence="11" key="1">
    <citation type="submission" date="2017-09" db="EMBL/GenBank/DDBJ databases">
        <authorList>
            <person name="Regsiter A."/>
            <person name="William W."/>
        </authorList>
    </citation>
    <scope>NUCLEOTIDE SEQUENCE [LARGE SCALE GENOMIC DNA]</scope>
    <source>
        <strain evidence="11">500-1</strain>
    </source>
</reference>
<proteinExistence type="inferred from homology"/>
<evidence type="ECO:0000256" key="2">
    <source>
        <dbReference type="ARBA" id="ARBA00022552"/>
    </source>
</evidence>
<keyword evidence="11" id="KW-1185">Reference proteome</keyword>
<evidence type="ECO:0000256" key="5">
    <source>
        <dbReference type="ARBA" id="ARBA00022691"/>
    </source>
</evidence>
<dbReference type="InterPro" id="IPR020596">
    <property type="entry name" value="rRNA_Ade_Mease_Trfase_CS"/>
</dbReference>
<feature type="binding site" evidence="7 8">
    <location>
        <position position="18"/>
    </location>
    <ligand>
        <name>S-adenosyl-L-methionine</name>
        <dbReference type="ChEBI" id="CHEBI:59789"/>
    </ligand>
</feature>
<comment type="similarity">
    <text evidence="7">Belongs to the class I-like SAM-binding methyltransferase superfamily. rRNA adenine N(6)-methyltransferase family. RsmA subfamily.</text>
</comment>
<evidence type="ECO:0000259" key="9">
    <source>
        <dbReference type="SMART" id="SM00650"/>
    </source>
</evidence>
<organism evidence="10 11">
    <name type="scientific">Pseudodesulfovibrio profundus</name>
    <dbReference type="NCBI Taxonomy" id="57320"/>
    <lineage>
        <taxon>Bacteria</taxon>
        <taxon>Pseudomonadati</taxon>
        <taxon>Thermodesulfobacteriota</taxon>
        <taxon>Desulfovibrionia</taxon>
        <taxon>Desulfovibrionales</taxon>
        <taxon>Desulfovibrionaceae</taxon>
    </lineage>
</organism>
<dbReference type="Gene3D" id="1.10.8.100">
    <property type="entry name" value="Ribosomal RNA adenine dimethylase-like, domain 2"/>
    <property type="match status" value="1"/>
</dbReference>
<dbReference type="Gene3D" id="3.40.50.150">
    <property type="entry name" value="Vaccinia Virus protein VP39"/>
    <property type="match status" value="1"/>
</dbReference>
<comment type="subcellular location">
    <subcellularLocation>
        <location evidence="7">Cytoplasm</location>
    </subcellularLocation>
</comment>
<dbReference type="InterPro" id="IPR001737">
    <property type="entry name" value="KsgA/Erm"/>
</dbReference>
<dbReference type="SUPFAM" id="SSF53335">
    <property type="entry name" value="S-adenosyl-L-methionine-dependent methyltransferases"/>
    <property type="match status" value="1"/>
</dbReference>
<evidence type="ECO:0000256" key="6">
    <source>
        <dbReference type="ARBA" id="ARBA00022884"/>
    </source>
</evidence>
<keyword evidence="4 7" id="KW-0808">Transferase</keyword>
<evidence type="ECO:0000313" key="10">
    <source>
        <dbReference type="EMBL" id="SOB57235.1"/>
    </source>
</evidence>
<dbReference type="PROSITE" id="PS01131">
    <property type="entry name" value="RRNA_A_DIMETH"/>
    <property type="match status" value="1"/>
</dbReference>
<gene>
    <name evidence="7 10" type="primary">rsmA</name>
    <name evidence="7" type="synonym">ksgA</name>
    <name evidence="10" type="ORF">DPRO_0356</name>
</gene>
<feature type="binding site" evidence="7 8">
    <location>
        <position position="87"/>
    </location>
    <ligand>
        <name>S-adenosyl-L-methionine</name>
        <dbReference type="ChEBI" id="CHEBI:59789"/>
    </ligand>
</feature>
<dbReference type="NCBIfam" id="TIGR00755">
    <property type="entry name" value="ksgA"/>
    <property type="match status" value="1"/>
</dbReference>
<evidence type="ECO:0000256" key="3">
    <source>
        <dbReference type="ARBA" id="ARBA00022603"/>
    </source>
</evidence>
<dbReference type="AlphaFoldDB" id="A0A2C8F3F2"/>
<dbReference type="Pfam" id="PF00398">
    <property type="entry name" value="RrnaAD"/>
    <property type="match status" value="1"/>
</dbReference>
<dbReference type="Proteomes" id="UP000219215">
    <property type="component" value="Chromosome DPRO"/>
</dbReference>
<dbReference type="SMART" id="SM00650">
    <property type="entry name" value="rADc"/>
    <property type="match status" value="1"/>
</dbReference>
<dbReference type="GO" id="GO:0003723">
    <property type="term" value="F:RNA binding"/>
    <property type="evidence" value="ECO:0007669"/>
    <property type="project" value="UniProtKB-UniRule"/>
</dbReference>
<dbReference type="HAMAP" id="MF_00607">
    <property type="entry name" value="16SrRNA_methyltr_A"/>
    <property type="match status" value="1"/>
</dbReference>
<dbReference type="GO" id="GO:0005829">
    <property type="term" value="C:cytosol"/>
    <property type="evidence" value="ECO:0007669"/>
    <property type="project" value="TreeGrafter"/>
</dbReference>
<feature type="binding site" evidence="7 8">
    <location>
        <position position="16"/>
    </location>
    <ligand>
        <name>S-adenosyl-L-methionine</name>
        <dbReference type="ChEBI" id="CHEBI:59789"/>
    </ligand>
</feature>
<feature type="binding site" evidence="7 8">
    <location>
        <position position="43"/>
    </location>
    <ligand>
        <name>S-adenosyl-L-methionine</name>
        <dbReference type="ChEBI" id="CHEBI:59789"/>
    </ligand>
</feature>
<dbReference type="EMBL" id="LT907975">
    <property type="protein sequence ID" value="SOB57235.1"/>
    <property type="molecule type" value="Genomic_DNA"/>
</dbReference>
<evidence type="ECO:0000313" key="11">
    <source>
        <dbReference type="Proteomes" id="UP000219215"/>
    </source>
</evidence>
<keyword evidence="2 7" id="KW-0698">rRNA processing</keyword>
<comment type="function">
    <text evidence="7">Specifically dimethylates two adjacent adenosines (A1518 and A1519) in the loop of a conserved hairpin near the 3'-end of 16S rRNA in the 30S particle. May play a critical role in biogenesis of 30S subunits.</text>
</comment>
<evidence type="ECO:0000256" key="8">
    <source>
        <dbReference type="PROSITE-ProRule" id="PRU01026"/>
    </source>
</evidence>
<dbReference type="EC" id="2.1.1.182" evidence="7"/>
<keyword evidence="6 7" id="KW-0694">RNA-binding</keyword>
<comment type="catalytic activity">
    <reaction evidence="7">
        <text>adenosine(1518)/adenosine(1519) in 16S rRNA + 4 S-adenosyl-L-methionine = N(6)-dimethyladenosine(1518)/N(6)-dimethyladenosine(1519) in 16S rRNA + 4 S-adenosyl-L-homocysteine + 4 H(+)</text>
        <dbReference type="Rhea" id="RHEA:19609"/>
        <dbReference type="Rhea" id="RHEA-COMP:10232"/>
        <dbReference type="Rhea" id="RHEA-COMP:10233"/>
        <dbReference type="ChEBI" id="CHEBI:15378"/>
        <dbReference type="ChEBI" id="CHEBI:57856"/>
        <dbReference type="ChEBI" id="CHEBI:59789"/>
        <dbReference type="ChEBI" id="CHEBI:74411"/>
        <dbReference type="ChEBI" id="CHEBI:74493"/>
        <dbReference type="EC" id="2.1.1.182"/>
    </reaction>
</comment>
<dbReference type="InterPro" id="IPR023165">
    <property type="entry name" value="rRNA_Ade_diMease-like_C"/>
</dbReference>
<dbReference type="KEGG" id="pprf:DPRO_0356"/>
<accession>A0A2C8F3F2</accession>
<dbReference type="OrthoDB" id="9814755at2"/>
<evidence type="ECO:0000256" key="4">
    <source>
        <dbReference type="ARBA" id="ARBA00022679"/>
    </source>
</evidence>
<dbReference type="PANTHER" id="PTHR11727">
    <property type="entry name" value="DIMETHYLADENOSINE TRANSFERASE"/>
    <property type="match status" value="1"/>
</dbReference>
<keyword evidence="3 7" id="KW-0489">Methyltransferase</keyword>
<feature type="binding site" evidence="7 8">
    <location>
        <position position="107"/>
    </location>
    <ligand>
        <name>S-adenosyl-L-methionine</name>
        <dbReference type="ChEBI" id="CHEBI:59789"/>
    </ligand>
</feature>
<protein>
    <recommendedName>
        <fullName evidence="7">Ribosomal RNA small subunit methyltransferase A</fullName>
        <ecNumber evidence="7">2.1.1.182</ecNumber>
    </recommendedName>
    <alternativeName>
        <fullName evidence="7">16S rRNA (adenine(1518)-N(6)/adenine(1519)-N(6))-dimethyltransferase</fullName>
    </alternativeName>
    <alternativeName>
        <fullName evidence="7">16S rRNA dimethyladenosine transferase</fullName>
    </alternativeName>
    <alternativeName>
        <fullName evidence="7">16S rRNA dimethylase</fullName>
    </alternativeName>
    <alternativeName>
        <fullName evidence="7">S-adenosylmethionine-6-N', N'-adenosyl(rRNA) dimethyltransferase</fullName>
    </alternativeName>
</protein>
<sequence length="262" mass="30131">MSKDTPYRAKKSLGQNFLQDQNICRRIVQSAEINEQDVILEIGPGQGALTKFIIEEGPERFMVLEKDDELASQLLDQYPSIEMHEGDALEFDWNSLNTLNQCKIMGNLPYNVGSKLIWDIVSQVKTMERAIFMVQHEVAMRLTAQPGNKTYGGLTAWVNNFADTRYLFKVPPTVFRPRPKVDSAVVAFRPLPMAQWPENPDALAKLIKMLFQQRRKQLSSILKKKWTKGVELWFENEEVSPKARPENLTPDQFKRLSNVLSF</sequence>